<feature type="transmembrane region" description="Helical" evidence="11">
    <location>
        <begin position="327"/>
        <end position="348"/>
    </location>
</feature>
<evidence type="ECO:0000256" key="8">
    <source>
        <dbReference type="ARBA" id="ARBA00023065"/>
    </source>
</evidence>
<dbReference type="GO" id="GO:0015677">
    <property type="term" value="P:copper ion import"/>
    <property type="evidence" value="ECO:0007669"/>
    <property type="project" value="TreeGrafter"/>
</dbReference>
<dbReference type="Gene3D" id="3.40.50.80">
    <property type="entry name" value="Nucleotide-binding domain of ferredoxin-NADP reductase (FNR) module"/>
    <property type="match status" value="1"/>
</dbReference>
<dbReference type="CDD" id="cd06186">
    <property type="entry name" value="NOX_Duox_like_FAD_NADP"/>
    <property type="match status" value="1"/>
</dbReference>
<dbReference type="SUPFAM" id="SSF52343">
    <property type="entry name" value="Ferredoxin reductase-like, C-terminal NADP-linked domain"/>
    <property type="match status" value="1"/>
</dbReference>
<evidence type="ECO:0000256" key="11">
    <source>
        <dbReference type="SAM" id="Phobius"/>
    </source>
</evidence>
<dbReference type="GO" id="GO:0006879">
    <property type="term" value="P:intracellular iron ion homeostasis"/>
    <property type="evidence" value="ECO:0007669"/>
    <property type="project" value="TreeGrafter"/>
</dbReference>
<dbReference type="KEGG" id="ptkz:JDV02_009107"/>
<dbReference type="InterPro" id="IPR013112">
    <property type="entry name" value="FAD-bd_8"/>
</dbReference>
<feature type="chain" id="PRO_5040305172" description="FAD-binding FR-type domain-containing protein" evidence="12">
    <location>
        <begin position="36"/>
        <end position="734"/>
    </location>
</feature>
<feature type="transmembrane region" description="Helical" evidence="11">
    <location>
        <begin position="248"/>
        <end position="268"/>
    </location>
</feature>
<keyword evidence="10" id="KW-0325">Glycoprotein</keyword>
<keyword evidence="6 11" id="KW-1133">Transmembrane helix</keyword>
<dbReference type="Proteomes" id="UP000829364">
    <property type="component" value="Chromosome 9"/>
</dbReference>
<evidence type="ECO:0000256" key="4">
    <source>
        <dbReference type="ARBA" id="ARBA00022692"/>
    </source>
</evidence>
<dbReference type="GO" id="GO:0000293">
    <property type="term" value="F:ferric-chelate reductase activity"/>
    <property type="evidence" value="ECO:0007669"/>
    <property type="project" value="UniProtKB-ARBA"/>
</dbReference>
<evidence type="ECO:0000313" key="15">
    <source>
        <dbReference type="Proteomes" id="UP000829364"/>
    </source>
</evidence>
<keyword evidence="5" id="KW-0249">Electron transport</keyword>
<evidence type="ECO:0000256" key="10">
    <source>
        <dbReference type="ARBA" id="ARBA00023180"/>
    </source>
</evidence>
<keyword evidence="8" id="KW-0406">Ion transport</keyword>
<dbReference type="InterPro" id="IPR017927">
    <property type="entry name" value="FAD-bd_FR_type"/>
</dbReference>
<dbReference type="PROSITE" id="PS51384">
    <property type="entry name" value="FAD_FR"/>
    <property type="match status" value="1"/>
</dbReference>
<proteinExistence type="inferred from homology"/>
<dbReference type="Pfam" id="PF01794">
    <property type="entry name" value="Ferric_reduct"/>
    <property type="match status" value="1"/>
</dbReference>
<protein>
    <recommendedName>
        <fullName evidence="13">FAD-binding FR-type domain-containing protein</fullName>
    </recommendedName>
</protein>
<reference evidence="14" key="1">
    <citation type="submission" date="2021-11" db="EMBL/GenBank/DDBJ databases">
        <title>Purpureocillium_takamizusanense_genome.</title>
        <authorList>
            <person name="Nguyen N.-H."/>
        </authorList>
    </citation>
    <scope>NUCLEOTIDE SEQUENCE</scope>
    <source>
        <strain evidence="14">PT3</strain>
    </source>
</reference>
<keyword evidence="4 11" id="KW-0812">Transmembrane</keyword>
<organism evidence="14 15">
    <name type="scientific">Purpureocillium takamizusanense</name>
    <dbReference type="NCBI Taxonomy" id="2060973"/>
    <lineage>
        <taxon>Eukaryota</taxon>
        <taxon>Fungi</taxon>
        <taxon>Dikarya</taxon>
        <taxon>Ascomycota</taxon>
        <taxon>Pezizomycotina</taxon>
        <taxon>Sordariomycetes</taxon>
        <taxon>Hypocreomycetidae</taxon>
        <taxon>Hypocreales</taxon>
        <taxon>Ophiocordycipitaceae</taxon>
        <taxon>Purpureocillium</taxon>
    </lineage>
</organism>
<dbReference type="Pfam" id="PF08022">
    <property type="entry name" value="FAD_binding_8"/>
    <property type="match status" value="1"/>
</dbReference>
<dbReference type="AlphaFoldDB" id="A0A9Q8QQ66"/>
<keyword evidence="15" id="KW-1185">Reference proteome</keyword>
<name>A0A9Q8QQ66_9HYPO</name>
<evidence type="ECO:0000256" key="6">
    <source>
        <dbReference type="ARBA" id="ARBA00022989"/>
    </source>
</evidence>
<gene>
    <name evidence="14" type="ORF">JDV02_009107</name>
</gene>
<dbReference type="GO" id="GO:0006826">
    <property type="term" value="P:iron ion transport"/>
    <property type="evidence" value="ECO:0007669"/>
    <property type="project" value="TreeGrafter"/>
</dbReference>
<feature type="transmembrane region" description="Helical" evidence="11">
    <location>
        <begin position="392"/>
        <end position="412"/>
    </location>
</feature>
<evidence type="ECO:0000259" key="13">
    <source>
        <dbReference type="PROSITE" id="PS51384"/>
    </source>
</evidence>
<feature type="domain" description="FAD-binding FR-type" evidence="13">
    <location>
        <begin position="425"/>
        <end position="587"/>
    </location>
</feature>
<sequence>MRPPHASAFGAAAGLVFSPLLLFLLFLLLSQPATASRARELSLCAQACQTALRPCRFADSRPTDSLFAQSCRSRLALSSAYLCFETECGPQDRAVSIVSFNETCMDVLGSPVPAFDLVANYTADDVSRLPRVTRNESLHVGEPFSGPVLPSPEHFIAWFETLDAVAYVQRHHFYYGFSMVIFWVAVVAVGVLNKVFLILSRLCYRHGPWPTSRGRKWVQRNITIPATFGYRCAQDVWWGTVPPRIESITIVVFLLVNVALSVWGYRIVDVNYYFPTREKQILRYVSDRTGIISFFNFPIIWLFGMRNNIAMWLTGWDYGTFNNFHRWVARIAVVQAVVHSVGYTVLIFREGGWAYYKSWFLHWFWNAGVIATVLMVLLAVPGSIYWMRRRHYEMFLILHIILSMLVLLTMLGHVSIFKNHEFDGLFWVPLYIWVLDRLTRAVRIILFSPRSWAADCLATFHDSANIVRLVVPINKAAFKVRPGTFFYLMILDDSRPWESHPFTVAYVACDDSAKSLSEQARLLDSDDDLADGGEPDLSQPSTPCMTFLIRPYDGQSRRLQELAASEPSAPTRLRVMVDGPYGHSRALADYDHILFIVGGSGVVTALSYLRSLTQAPKGPKVEIHWAVREPAFAREVLGDIREMCSFDNLAIDLYISSRTESVNVGEVPPEVRQHPQRPDAHLLVASAAARAGRDALSVVACGPARLSDDARRAVVKALANCECRIDYFEESFRW</sequence>
<evidence type="ECO:0000256" key="7">
    <source>
        <dbReference type="ARBA" id="ARBA00023002"/>
    </source>
</evidence>
<evidence type="ECO:0000313" key="14">
    <source>
        <dbReference type="EMBL" id="UNI23276.1"/>
    </source>
</evidence>
<keyword evidence="3" id="KW-0813">Transport</keyword>
<dbReference type="PANTHER" id="PTHR32361">
    <property type="entry name" value="FERRIC/CUPRIC REDUCTASE TRANSMEMBRANE COMPONENT"/>
    <property type="match status" value="1"/>
</dbReference>
<keyword evidence="9 11" id="KW-0472">Membrane</keyword>
<dbReference type="EMBL" id="CP086362">
    <property type="protein sequence ID" value="UNI23276.1"/>
    <property type="molecule type" value="Genomic_DNA"/>
</dbReference>
<dbReference type="GO" id="GO:0005886">
    <property type="term" value="C:plasma membrane"/>
    <property type="evidence" value="ECO:0007669"/>
    <property type="project" value="TreeGrafter"/>
</dbReference>
<dbReference type="RefSeq" id="XP_047846757.1">
    <property type="nucleotide sequence ID" value="XM_047990748.1"/>
</dbReference>
<evidence type="ECO:0000256" key="12">
    <source>
        <dbReference type="SAM" id="SignalP"/>
    </source>
</evidence>
<evidence type="ECO:0000256" key="5">
    <source>
        <dbReference type="ARBA" id="ARBA00022982"/>
    </source>
</evidence>
<dbReference type="Pfam" id="PF08030">
    <property type="entry name" value="NAD_binding_6"/>
    <property type="match status" value="1"/>
</dbReference>
<dbReference type="GeneID" id="72071052"/>
<dbReference type="OrthoDB" id="167398at2759"/>
<comment type="subcellular location">
    <subcellularLocation>
        <location evidence="1">Membrane</location>
        <topology evidence="1">Multi-pass membrane protein</topology>
    </subcellularLocation>
</comment>
<dbReference type="SFLD" id="SFLDG01168">
    <property type="entry name" value="Ferric_reductase_subgroup_(FRE"/>
    <property type="match status" value="1"/>
</dbReference>
<evidence type="ECO:0000256" key="2">
    <source>
        <dbReference type="ARBA" id="ARBA00006278"/>
    </source>
</evidence>
<dbReference type="InterPro" id="IPR051410">
    <property type="entry name" value="Ferric/Cupric_Reductase"/>
</dbReference>
<feature type="signal peptide" evidence="12">
    <location>
        <begin position="1"/>
        <end position="35"/>
    </location>
</feature>
<dbReference type="InterPro" id="IPR039261">
    <property type="entry name" value="FNR_nucleotide-bd"/>
</dbReference>
<accession>A0A9Q8QQ66</accession>
<comment type="similarity">
    <text evidence="2">Belongs to the ferric reductase (FRE) family.</text>
</comment>
<evidence type="ECO:0000256" key="9">
    <source>
        <dbReference type="ARBA" id="ARBA00023136"/>
    </source>
</evidence>
<dbReference type="InterPro" id="IPR013121">
    <property type="entry name" value="Fe_red_NAD-bd_6"/>
</dbReference>
<feature type="transmembrane region" description="Helical" evidence="11">
    <location>
        <begin position="173"/>
        <end position="192"/>
    </location>
</feature>
<dbReference type="SFLD" id="SFLDS00052">
    <property type="entry name" value="Ferric_Reductase_Domain"/>
    <property type="match status" value="1"/>
</dbReference>
<evidence type="ECO:0000256" key="1">
    <source>
        <dbReference type="ARBA" id="ARBA00004141"/>
    </source>
</evidence>
<dbReference type="PANTHER" id="PTHR32361:SF9">
    <property type="entry name" value="FERRIC REDUCTASE TRANSMEMBRANE COMPONENT 3-RELATED"/>
    <property type="match status" value="1"/>
</dbReference>
<dbReference type="InterPro" id="IPR013130">
    <property type="entry name" value="Fe3_Rdtase_TM_dom"/>
</dbReference>
<keyword evidence="12" id="KW-0732">Signal</keyword>
<evidence type="ECO:0000256" key="3">
    <source>
        <dbReference type="ARBA" id="ARBA00022448"/>
    </source>
</evidence>
<feature type="transmembrane region" description="Helical" evidence="11">
    <location>
        <begin position="360"/>
        <end position="380"/>
    </location>
</feature>
<keyword evidence="7" id="KW-0560">Oxidoreductase</keyword>